<keyword evidence="4 6" id="KW-0067">ATP-binding</keyword>
<feature type="domain" description="Protein kinase" evidence="8">
    <location>
        <begin position="248"/>
        <end position="439"/>
    </location>
</feature>
<dbReference type="InterPro" id="IPR017868">
    <property type="entry name" value="Filamin/ABP280_repeat-like"/>
</dbReference>
<dbReference type="Gene3D" id="3.30.200.20">
    <property type="entry name" value="Phosphorylase Kinase, domain 1"/>
    <property type="match status" value="1"/>
</dbReference>
<evidence type="ECO:0000259" key="8">
    <source>
        <dbReference type="PROSITE" id="PS50011"/>
    </source>
</evidence>
<keyword evidence="2 6" id="KW-0547">Nucleotide-binding</keyword>
<proteinExistence type="predicted"/>
<feature type="binding site" evidence="6">
    <location>
        <position position="275"/>
    </location>
    <ligand>
        <name>ATP</name>
        <dbReference type="ChEBI" id="CHEBI:30616"/>
    </ligand>
</feature>
<evidence type="ECO:0000313" key="9">
    <source>
        <dbReference type="EMBL" id="CAE8627347.1"/>
    </source>
</evidence>
<dbReference type="PROSITE" id="PS50011">
    <property type="entry name" value="PROTEIN_KINASE_DOM"/>
    <property type="match status" value="1"/>
</dbReference>
<comment type="caution">
    <text evidence="9">The sequence shown here is derived from an EMBL/GenBank/DDBJ whole genome shotgun (WGS) entry which is preliminary data.</text>
</comment>
<sequence>VGFISQNSSTHRVQCIRSSNFYAHIVCPAGHYKLPDAELAASCSRNGLKCDSEFSCVCKPCAQAFEVQVLPKSGYSSPIGCAKMDICGRVEQGTPLEYVIRDNRRGGEAIITYTLRAQGEMIRGVAQQQGSSTEFLVTLPTQIQGSHLLEIFMNGRQISESPLIVQVDPRNCKKEKGPLWDPTSNGECICTNDAILLFNECYLFAYILCSVLFPLAMATASAVLIFNIHKRKQNDAMWHIELDELIFPEPVQILGHGTFGLVVKAEYRGTAVAVKRVMPAGRYSFSRADALGSAGCTVFSDGARPAPDHLGLQPKTRSTELSGHVGIDIMTPRGGRSSPKCCTPFVNSMRRDSHSNLQRDFIQEMRVLCKLRHPCVTTVMGAVVSQKCEFMLVMELMDHGSLHDLLNNTTVGLDGELVLPILRDVVQGMHFLHAAKPAI</sequence>
<evidence type="ECO:0000256" key="2">
    <source>
        <dbReference type="ARBA" id="ARBA00022741"/>
    </source>
</evidence>
<evidence type="ECO:0000256" key="3">
    <source>
        <dbReference type="ARBA" id="ARBA00022777"/>
    </source>
</evidence>
<dbReference type="SUPFAM" id="SSF56112">
    <property type="entry name" value="Protein kinase-like (PK-like)"/>
    <property type="match status" value="1"/>
</dbReference>
<dbReference type="PROSITE" id="PS00107">
    <property type="entry name" value="PROTEIN_KINASE_ATP"/>
    <property type="match status" value="1"/>
</dbReference>
<evidence type="ECO:0000256" key="1">
    <source>
        <dbReference type="ARBA" id="ARBA00022679"/>
    </source>
</evidence>
<organism evidence="9 10">
    <name type="scientific">Polarella glacialis</name>
    <name type="common">Dinoflagellate</name>
    <dbReference type="NCBI Taxonomy" id="89957"/>
    <lineage>
        <taxon>Eukaryota</taxon>
        <taxon>Sar</taxon>
        <taxon>Alveolata</taxon>
        <taxon>Dinophyceae</taxon>
        <taxon>Suessiales</taxon>
        <taxon>Suessiaceae</taxon>
        <taxon>Polarella</taxon>
    </lineage>
</organism>
<keyword evidence="1" id="KW-0808">Transferase</keyword>
<feature type="repeat" description="Filamin" evidence="5">
    <location>
        <begin position="93"/>
        <end position="167"/>
    </location>
</feature>
<keyword evidence="10" id="KW-1185">Reference proteome</keyword>
<dbReference type="InterPro" id="IPR000719">
    <property type="entry name" value="Prot_kinase_dom"/>
</dbReference>
<dbReference type="InterPro" id="IPR051681">
    <property type="entry name" value="Ser/Thr_Kinases-Pseudokinases"/>
</dbReference>
<feature type="transmembrane region" description="Helical" evidence="7">
    <location>
        <begin position="203"/>
        <end position="228"/>
    </location>
</feature>
<dbReference type="GO" id="GO:0005524">
    <property type="term" value="F:ATP binding"/>
    <property type="evidence" value="ECO:0007669"/>
    <property type="project" value="UniProtKB-UniRule"/>
</dbReference>
<dbReference type="GO" id="GO:0004674">
    <property type="term" value="F:protein serine/threonine kinase activity"/>
    <property type="evidence" value="ECO:0007669"/>
    <property type="project" value="TreeGrafter"/>
</dbReference>
<dbReference type="Pfam" id="PF07714">
    <property type="entry name" value="PK_Tyr_Ser-Thr"/>
    <property type="match status" value="1"/>
</dbReference>
<evidence type="ECO:0000313" key="10">
    <source>
        <dbReference type="Proteomes" id="UP000654075"/>
    </source>
</evidence>
<evidence type="ECO:0000256" key="5">
    <source>
        <dbReference type="PROSITE-ProRule" id="PRU00087"/>
    </source>
</evidence>
<dbReference type="EMBL" id="CAJNNV010029152">
    <property type="protein sequence ID" value="CAE8627347.1"/>
    <property type="molecule type" value="Genomic_DNA"/>
</dbReference>
<keyword evidence="3" id="KW-0418">Kinase</keyword>
<dbReference type="InterPro" id="IPR011009">
    <property type="entry name" value="Kinase-like_dom_sf"/>
</dbReference>
<dbReference type="AlphaFoldDB" id="A0A813GQR5"/>
<evidence type="ECO:0000256" key="4">
    <source>
        <dbReference type="ARBA" id="ARBA00022840"/>
    </source>
</evidence>
<gene>
    <name evidence="9" type="ORF">PGLA1383_LOCUS44144</name>
</gene>
<dbReference type="InterPro" id="IPR001245">
    <property type="entry name" value="Ser-Thr/Tyr_kinase_cat_dom"/>
</dbReference>
<keyword evidence="7" id="KW-0472">Membrane</keyword>
<feature type="non-terminal residue" evidence="9">
    <location>
        <position position="1"/>
    </location>
</feature>
<reference evidence="9" key="1">
    <citation type="submission" date="2021-02" db="EMBL/GenBank/DDBJ databases">
        <authorList>
            <person name="Dougan E. K."/>
            <person name="Rhodes N."/>
            <person name="Thang M."/>
            <person name="Chan C."/>
        </authorList>
    </citation>
    <scope>NUCLEOTIDE SEQUENCE</scope>
</reference>
<keyword evidence="7" id="KW-0812">Transmembrane</keyword>
<evidence type="ECO:0000256" key="6">
    <source>
        <dbReference type="PROSITE-ProRule" id="PRU10141"/>
    </source>
</evidence>
<dbReference type="PANTHER" id="PTHR44329">
    <property type="entry name" value="SERINE/THREONINE-PROTEIN KINASE TNNI3K-RELATED"/>
    <property type="match status" value="1"/>
</dbReference>
<dbReference type="PROSITE" id="PS50194">
    <property type="entry name" value="FILAMIN_REPEAT"/>
    <property type="match status" value="1"/>
</dbReference>
<dbReference type="InterPro" id="IPR017441">
    <property type="entry name" value="Protein_kinase_ATP_BS"/>
</dbReference>
<evidence type="ECO:0000256" key="7">
    <source>
        <dbReference type="SAM" id="Phobius"/>
    </source>
</evidence>
<protein>
    <recommendedName>
        <fullName evidence="8">Protein kinase domain-containing protein</fullName>
    </recommendedName>
</protein>
<keyword evidence="7" id="KW-1133">Transmembrane helix</keyword>
<dbReference type="PANTHER" id="PTHR44329:SF288">
    <property type="entry name" value="MITOGEN-ACTIVATED PROTEIN KINASE KINASE KINASE 20"/>
    <property type="match status" value="1"/>
</dbReference>
<dbReference type="Proteomes" id="UP000654075">
    <property type="component" value="Unassembled WGS sequence"/>
</dbReference>
<feature type="non-terminal residue" evidence="9">
    <location>
        <position position="439"/>
    </location>
</feature>
<dbReference type="OrthoDB" id="1674856at2759"/>
<dbReference type="Gene3D" id="1.10.510.10">
    <property type="entry name" value="Transferase(Phosphotransferase) domain 1"/>
    <property type="match status" value="1"/>
</dbReference>
<accession>A0A813GQR5</accession>
<name>A0A813GQR5_POLGL</name>